<reference evidence="7" key="2">
    <citation type="submission" date="2010-04" db="EMBL/GenBank/DDBJ databases">
        <authorList>
            <person name="Buell R."/>
            <person name="Hamilton J."/>
            <person name="Hostetler J."/>
        </authorList>
    </citation>
    <scope>NUCLEOTIDE SEQUENCE [LARGE SCALE GENOMIC DNA]</scope>
    <source>
        <strain evidence="7">DAOM:BR144</strain>
    </source>
</reference>
<dbReference type="InParanoid" id="K3W591"/>
<dbReference type="InterPro" id="IPR008271">
    <property type="entry name" value="Ser/Thr_kinase_AS"/>
</dbReference>
<dbReference type="Gene3D" id="3.30.200.20">
    <property type="entry name" value="Phosphorylase Kinase, domain 1"/>
    <property type="match status" value="1"/>
</dbReference>
<dbReference type="Gene3D" id="1.10.510.10">
    <property type="entry name" value="Transferase(Phosphotransferase) domain 1"/>
    <property type="match status" value="1"/>
</dbReference>
<dbReference type="PANTHER" id="PTHR44329:SF289">
    <property type="entry name" value="SERINE_THREONINE-PROTEIN KINASE VIK"/>
    <property type="match status" value="1"/>
</dbReference>
<dbReference type="Proteomes" id="UP000019132">
    <property type="component" value="Unassembled WGS sequence"/>
</dbReference>
<evidence type="ECO:0000313" key="7">
    <source>
        <dbReference type="Proteomes" id="UP000019132"/>
    </source>
</evidence>
<protein>
    <recommendedName>
        <fullName evidence="5">Protein kinase domain-containing protein</fullName>
    </recommendedName>
</protein>
<reference evidence="7" key="1">
    <citation type="journal article" date="2010" name="Genome Biol.">
        <title>Genome sequence of the necrotrophic plant pathogen Pythium ultimum reveals original pathogenicity mechanisms and effector repertoire.</title>
        <authorList>
            <person name="Levesque C.A."/>
            <person name="Brouwer H."/>
            <person name="Cano L."/>
            <person name="Hamilton J.P."/>
            <person name="Holt C."/>
            <person name="Huitema E."/>
            <person name="Raffaele S."/>
            <person name="Robideau G.P."/>
            <person name="Thines M."/>
            <person name="Win J."/>
            <person name="Zerillo M.M."/>
            <person name="Beakes G.W."/>
            <person name="Boore J.L."/>
            <person name="Busam D."/>
            <person name="Dumas B."/>
            <person name="Ferriera S."/>
            <person name="Fuerstenberg S.I."/>
            <person name="Gachon C.M."/>
            <person name="Gaulin E."/>
            <person name="Govers F."/>
            <person name="Grenville-Briggs L."/>
            <person name="Horner N."/>
            <person name="Hostetler J."/>
            <person name="Jiang R.H."/>
            <person name="Johnson J."/>
            <person name="Krajaejun T."/>
            <person name="Lin H."/>
            <person name="Meijer H.J."/>
            <person name="Moore B."/>
            <person name="Morris P."/>
            <person name="Phuntmart V."/>
            <person name="Puiu D."/>
            <person name="Shetty J."/>
            <person name="Stajich J.E."/>
            <person name="Tripathy S."/>
            <person name="Wawra S."/>
            <person name="van West P."/>
            <person name="Whitty B.R."/>
            <person name="Coutinho P.M."/>
            <person name="Henrissat B."/>
            <person name="Martin F."/>
            <person name="Thomas P.D."/>
            <person name="Tyler B.M."/>
            <person name="De Vries R.P."/>
            <person name="Kamoun S."/>
            <person name="Yandell M."/>
            <person name="Tisserat N."/>
            <person name="Buell C.R."/>
        </authorList>
    </citation>
    <scope>NUCLEOTIDE SEQUENCE</scope>
    <source>
        <strain evidence="7">DAOM:BR144</strain>
    </source>
</reference>
<dbReference type="InterPro" id="IPR011009">
    <property type="entry name" value="Kinase-like_dom_sf"/>
</dbReference>
<evidence type="ECO:0000259" key="5">
    <source>
        <dbReference type="PROSITE" id="PS50011"/>
    </source>
</evidence>
<dbReference type="InterPro" id="IPR000719">
    <property type="entry name" value="Prot_kinase_dom"/>
</dbReference>
<proteinExistence type="inferred from homology"/>
<evidence type="ECO:0000256" key="1">
    <source>
        <dbReference type="ARBA" id="ARBA00022741"/>
    </source>
</evidence>
<dbReference type="STRING" id="431595.K3W591"/>
<dbReference type="SUPFAM" id="SSF56112">
    <property type="entry name" value="Protein kinase-like (PK-like)"/>
    <property type="match status" value="1"/>
</dbReference>
<dbReference type="AlphaFoldDB" id="K3W591"/>
<dbReference type="EMBL" id="GL376636">
    <property type="status" value="NOT_ANNOTATED_CDS"/>
    <property type="molecule type" value="Genomic_DNA"/>
</dbReference>
<accession>K3W591</accession>
<dbReference type="GO" id="GO:0004674">
    <property type="term" value="F:protein serine/threonine kinase activity"/>
    <property type="evidence" value="ECO:0007669"/>
    <property type="project" value="UniProtKB-KW"/>
</dbReference>
<keyword evidence="4" id="KW-0418">Kinase</keyword>
<dbReference type="PROSITE" id="PS00108">
    <property type="entry name" value="PROTEIN_KINASE_ST"/>
    <property type="match status" value="1"/>
</dbReference>
<organism evidence="6 7">
    <name type="scientific">Globisporangium ultimum (strain ATCC 200006 / CBS 805.95 / DAOM BR144)</name>
    <name type="common">Pythium ultimum</name>
    <dbReference type="NCBI Taxonomy" id="431595"/>
    <lineage>
        <taxon>Eukaryota</taxon>
        <taxon>Sar</taxon>
        <taxon>Stramenopiles</taxon>
        <taxon>Oomycota</taxon>
        <taxon>Peronosporomycetes</taxon>
        <taxon>Pythiales</taxon>
        <taxon>Pythiaceae</taxon>
        <taxon>Globisporangium</taxon>
    </lineage>
</organism>
<dbReference type="Pfam" id="PF00069">
    <property type="entry name" value="Pkinase"/>
    <property type="match status" value="1"/>
</dbReference>
<keyword evidence="4" id="KW-0808">Transferase</keyword>
<sequence length="247" mass="27524">MFISFVVWRVLKVDTEHWRGLGQSARTLQRSRSMSGMPMTERISSEGLHVLTEMHRRYIIYFASLEVKHKIGTGASSVVHQGALHFKMPVAVKVYTPKEFTDDIIAGFSHEAALCDSLHHPSIVKFYSMCVCPPTICLVSELCQGSLDHVTMAMAETVNRNASPCAHKREHVLVNFGFILDVAWSVAHLHSFTPTFVHCDIKPSNFLVDFENNVKLTDFGESRCLPQFAATPMTPTAALDTSSIAVD</sequence>
<feature type="binding site" evidence="3">
    <location>
        <position position="93"/>
    </location>
    <ligand>
        <name>ATP</name>
        <dbReference type="ChEBI" id="CHEBI:30616"/>
    </ligand>
</feature>
<name>K3W591_GLOUD</name>
<dbReference type="SMART" id="SM00220">
    <property type="entry name" value="S_TKc"/>
    <property type="match status" value="1"/>
</dbReference>
<reference evidence="6" key="3">
    <citation type="submission" date="2015-02" db="UniProtKB">
        <authorList>
            <consortium name="EnsemblProtists"/>
        </authorList>
    </citation>
    <scope>IDENTIFICATION</scope>
    <source>
        <strain evidence="6">DAOM BR144</strain>
    </source>
</reference>
<evidence type="ECO:0000256" key="4">
    <source>
        <dbReference type="RuleBase" id="RU000304"/>
    </source>
</evidence>
<dbReference type="HOGENOM" id="CLU_1126436_0_0_1"/>
<dbReference type="GO" id="GO:0005524">
    <property type="term" value="F:ATP binding"/>
    <property type="evidence" value="ECO:0007669"/>
    <property type="project" value="UniProtKB-UniRule"/>
</dbReference>
<dbReference type="PANTHER" id="PTHR44329">
    <property type="entry name" value="SERINE/THREONINE-PROTEIN KINASE TNNI3K-RELATED"/>
    <property type="match status" value="1"/>
</dbReference>
<evidence type="ECO:0000313" key="6">
    <source>
        <dbReference type="EnsemblProtists" id="PYU1_T000132"/>
    </source>
</evidence>
<keyword evidence="4" id="KW-0723">Serine/threonine-protein kinase</keyword>
<dbReference type="InterPro" id="IPR017441">
    <property type="entry name" value="Protein_kinase_ATP_BS"/>
</dbReference>
<comment type="similarity">
    <text evidence="4">Belongs to the protein kinase superfamily.</text>
</comment>
<dbReference type="InterPro" id="IPR051681">
    <property type="entry name" value="Ser/Thr_Kinases-Pseudokinases"/>
</dbReference>
<evidence type="ECO:0000256" key="3">
    <source>
        <dbReference type="PROSITE-ProRule" id="PRU10141"/>
    </source>
</evidence>
<dbReference type="PROSITE" id="PS50011">
    <property type="entry name" value="PROTEIN_KINASE_DOM"/>
    <property type="match status" value="1"/>
</dbReference>
<dbReference type="VEuPathDB" id="FungiDB:PYU1_G000132"/>
<keyword evidence="1 3" id="KW-0547">Nucleotide-binding</keyword>
<evidence type="ECO:0000256" key="2">
    <source>
        <dbReference type="ARBA" id="ARBA00022840"/>
    </source>
</evidence>
<dbReference type="PROSITE" id="PS00107">
    <property type="entry name" value="PROTEIN_KINASE_ATP"/>
    <property type="match status" value="1"/>
</dbReference>
<dbReference type="eggNOG" id="KOG0192">
    <property type="taxonomic scope" value="Eukaryota"/>
</dbReference>
<keyword evidence="2 3" id="KW-0067">ATP-binding</keyword>
<dbReference type="EnsemblProtists" id="PYU1_T000132">
    <property type="protein sequence ID" value="PYU1_T000132"/>
    <property type="gene ID" value="PYU1_G000132"/>
</dbReference>
<feature type="domain" description="Protein kinase" evidence="5">
    <location>
        <begin position="65"/>
        <end position="247"/>
    </location>
</feature>
<keyword evidence="7" id="KW-1185">Reference proteome</keyword>